<comment type="similarity">
    <text evidence="2">Belongs to the FAM24 family.</text>
</comment>
<dbReference type="OrthoDB" id="9784605at2759"/>
<evidence type="ECO:0000313" key="9">
    <source>
        <dbReference type="RefSeq" id="XP_005361406.1"/>
    </source>
</evidence>
<protein>
    <submittedName>
        <fullName evidence="6 9">Protein FAM24A</fullName>
    </submittedName>
</protein>
<dbReference type="PANTHER" id="PTHR35860">
    <property type="entry name" value="PROTEIN FAM24B"/>
    <property type="match status" value="1"/>
</dbReference>
<feature type="transmembrane region" description="Helical" evidence="5">
    <location>
        <begin position="12"/>
        <end position="35"/>
    </location>
</feature>
<evidence type="ECO:0000256" key="4">
    <source>
        <dbReference type="ARBA" id="ARBA00022729"/>
    </source>
</evidence>
<evidence type="ECO:0000313" key="8">
    <source>
        <dbReference type="Proteomes" id="UP000710432"/>
    </source>
</evidence>
<keyword evidence="5" id="KW-0472">Membrane</keyword>
<sequence length="99" mass="11130">MLDVNTRISIAIFSGMVAGTMMVLTIAYFLILTAVKEVKFSNRGDVESCINSRKFTKEKIIRAKPITAKSCFLQYYNEYSIYTDSGTLQPSLCGTNKRL</sequence>
<reference evidence="6" key="1">
    <citation type="submission" date="2020-03" db="EMBL/GenBank/DDBJ databases">
        <title>Studies in the Genomics of Life Span.</title>
        <authorList>
            <person name="Glass D."/>
        </authorList>
    </citation>
    <scope>NUCLEOTIDE SEQUENCE</scope>
    <source>
        <strain evidence="6">LTLLF</strain>
        <tissue evidence="6">Muscle</tissue>
    </source>
</reference>
<organism evidence="6 8">
    <name type="scientific">Microtus ochrogaster</name>
    <name type="common">Prairie vole</name>
    <dbReference type="NCBI Taxonomy" id="79684"/>
    <lineage>
        <taxon>Eukaryota</taxon>
        <taxon>Metazoa</taxon>
        <taxon>Chordata</taxon>
        <taxon>Craniata</taxon>
        <taxon>Vertebrata</taxon>
        <taxon>Euteleostomi</taxon>
        <taxon>Mammalia</taxon>
        <taxon>Eutheria</taxon>
        <taxon>Euarchontoglires</taxon>
        <taxon>Glires</taxon>
        <taxon>Rodentia</taxon>
        <taxon>Myomorpha</taxon>
        <taxon>Muroidea</taxon>
        <taxon>Cricetidae</taxon>
        <taxon>Arvicolinae</taxon>
        <taxon>Microtus</taxon>
    </lineage>
</organism>
<evidence type="ECO:0000256" key="1">
    <source>
        <dbReference type="ARBA" id="ARBA00004613"/>
    </source>
</evidence>
<keyword evidence="5" id="KW-1133">Transmembrane helix</keyword>
<proteinExistence type="inferred from homology"/>
<dbReference type="Proteomes" id="UP000710432">
    <property type="component" value="Unassembled WGS sequence"/>
</dbReference>
<keyword evidence="5" id="KW-0812">Transmembrane</keyword>
<keyword evidence="4" id="KW-0732">Signal</keyword>
<evidence type="ECO:0000256" key="3">
    <source>
        <dbReference type="ARBA" id="ARBA00022525"/>
    </source>
</evidence>
<dbReference type="AlphaFoldDB" id="A0A8J6GA93"/>
<dbReference type="GO" id="GO:0005576">
    <property type="term" value="C:extracellular region"/>
    <property type="evidence" value="ECO:0007669"/>
    <property type="project" value="UniProtKB-SubCell"/>
</dbReference>
<dbReference type="EMBL" id="JAATJU010022900">
    <property type="protein sequence ID" value="KAH0509351.1"/>
    <property type="molecule type" value="Genomic_DNA"/>
</dbReference>
<name>A0A8J6GA93_MICOH</name>
<gene>
    <name evidence="9" type="primary">LOC101987629</name>
    <name evidence="6" type="ORF">LTLLF_104390</name>
</gene>
<evidence type="ECO:0000256" key="5">
    <source>
        <dbReference type="SAM" id="Phobius"/>
    </source>
</evidence>
<accession>A0A8J6GA93</accession>
<keyword evidence="7" id="KW-1185">Reference proteome</keyword>
<evidence type="ECO:0000313" key="7">
    <source>
        <dbReference type="Proteomes" id="UP000694915"/>
    </source>
</evidence>
<comment type="subcellular location">
    <subcellularLocation>
        <location evidence="1">Secreted</location>
    </subcellularLocation>
</comment>
<dbReference type="PANTHER" id="PTHR35860:SF1">
    <property type="entry name" value="PROTEIN FAM24A"/>
    <property type="match status" value="1"/>
</dbReference>
<dbReference type="GeneID" id="101987629"/>
<evidence type="ECO:0000256" key="2">
    <source>
        <dbReference type="ARBA" id="ARBA00007386"/>
    </source>
</evidence>
<reference evidence="9" key="2">
    <citation type="submission" date="2025-05" db="UniProtKB">
        <authorList>
            <consortium name="RefSeq"/>
        </authorList>
    </citation>
    <scope>IDENTIFICATION</scope>
</reference>
<dbReference type="Proteomes" id="UP000694915">
    <property type="component" value="Linkage group LG4"/>
</dbReference>
<evidence type="ECO:0000313" key="6">
    <source>
        <dbReference type="EMBL" id="KAH0509351.1"/>
    </source>
</evidence>
<dbReference type="Pfam" id="PF15193">
    <property type="entry name" value="FAM24"/>
    <property type="match status" value="1"/>
</dbReference>
<dbReference type="InterPro" id="IPR028122">
    <property type="entry name" value="FAM24"/>
</dbReference>
<dbReference type="RefSeq" id="XP_005361406.1">
    <property type="nucleotide sequence ID" value="XM_005361349.2"/>
</dbReference>
<keyword evidence="3" id="KW-0964">Secreted</keyword>